<keyword evidence="3" id="KW-0282">Flagellum</keyword>
<proteinExistence type="predicted"/>
<evidence type="ECO:0000259" key="2">
    <source>
        <dbReference type="Pfam" id="PF02120"/>
    </source>
</evidence>
<evidence type="ECO:0000256" key="1">
    <source>
        <dbReference type="SAM" id="MobiDB-lite"/>
    </source>
</evidence>
<dbReference type="AlphaFoldDB" id="A0A0D7V067"/>
<name>A0A0D7V067_9GAMM</name>
<protein>
    <submittedName>
        <fullName evidence="3">Flagellar hook-length control protein FliK</fullName>
    </submittedName>
</protein>
<dbReference type="Pfam" id="PF02120">
    <property type="entry name" value="Flg_hook"/>
    <property type="match status" value="1"/>
</dbReference>
<dbReference type="Gene3D" id="3.30.750.140">
    <property type="match status" value="1"/>
</dbReference>
<keyword evidence="3" id="KW-0966">Cell projection</keyword>
<dbReference type="InterPro" id="IPR038610">
    <property type="entry name" value="FliK-like_C_sf"/>
</dbReference>
<dbReference type="OrthoDB" id="5296742at2"/>
<feature type="domain" description="Flagellar hook-length control protein-like C-terminal" evidence="2">
    <location>
        <begin position="325"/>
        <end position="390"/>
    </location>
</feature>
<feature type="region of interest" description="Disordered" evidence="1">
    <location>
        <begin position="32"/>
        <end position="93"/>
    </location>
</feature>
<dbReference type="RefSeq" id="WP_044629568.1">
    <property type="nucleotide sequence ID" value="NZ_AP022821.1"/>
</dbReference>
<dbReference type="InterPro" id="IPR021136">
    <property type="entry name" value="Flagellar_hook_control-like_C"/>
</dbReference>
<evidence type="ECO:0000313" key="4">
    <source>
        <dbReference type="Proteomes" id="UP000503197"/>
    </source>
</evidence>
<reference evidence="3 4" key="1">
    <citation type="submission" date="2020-02" db="EMBL/GenBank/DDBJ databases">
        <title>Complete Genome Sequence of Halomonas meridiana strain BAA-801, Isolated from Deep Sea Thermal Vent.</title>
        <authorList>
            <person name="Takahashi Y."/>
            <person name="Takahashi H."/>
            <person name="Galipon J."/>
            <person name="Arakawa K."/>
        </authorList>
    </citation>
    <scope>NUCLEOTIDE SEQUENCE [LARGE SCALE GENOMIC DNA]</scope>
    <source>
        <strain evidence="3 4">Slthf1</strain>
    </source>
</reference>
<keyword evidence="3" id="KW-0969">Cilium</keyword>
<evidence type="ECO:0000313" key="3">
    <source>
        <dbReference type="EMBL" id="BCA90325.1"/>
    </source>
</evidence>
<accession>A0A0D7V067</accession>
<sequence>MSGITPLIDTLLHQVLGRQGEVSSQRVLNAPVQPVLPGEGPRALQGDAGLDGRPLAPLLGDLKRLPGASEGARQSQPGSPPTGDGAPTSTQTHFSPAARTIADVLLRFPAPPAVMKPQAPLMSAQDAPSAQVLASRLEASIRDSGLFYESHLKRWFQGETPLQQLLREPQMQPGPRPAAPFLPNFASAVLATTPSIAALRSSATPGILPNTPLVPMNGDNKLLLERPVVMLPASTSPTPAAAERREINPASLTLPTASEPEALSRGSREVVHESLQGLVRQQLEMLVMPTLRWEGDVWAGIFMALVINLPGREGGQGGSSEEEGAEESWRSEMQLDVPNLGSFSVALWLHQKTLSIDLTTDNAGTHQRLEEGVSSLEQRLNALDFHKVQIKARYVTLERHHDDIG</sequence>
<dbReference type="EMBL" id="AP022821">
    <property type="protein sequence ID" value="BCA90325.1"/>
    <property type="molecule type" value="Genomic_DNA"/>
</dbReference>
<gene>
    <name evidence="3" type="ORF">HMSLTHF_01000</name>
</gene>
<dbReference type="Proteomes" id="UP000503197">
    <property type="component" value="Chromosome"/>
</dbReference>
<organism evidence="3 4">
    <name type="scientific">Vreelandella aquamarina</name>
    <dbReference type="NCBI Taxonomy" id="77097"/>
    <lineage>
        <taxon>Bacteria</taxon>
        <taxon>Pseudomonadati</taxon>
        <taxon>Pseudomonadota</taxon>
        <taxon>Gammaproteobacteria</taxon>
        <taxon>Oceanospirillales</taxon>
        <taxon>Halomonadaceae</taxon>
        <taxon>Vreelandella</taxon>
    </lineage>
</organism>